<name>A0A2U1CZH9_9GAMM</name>
<dbReference type="RefSeq" id="WP_116918389.1">
    <property type="nucleotide sequence ID" value="NZ_QEKQ01000002.1"/>
</dbReference>
<dbReference type="InterPro" id="IPR016181">
    <property type="entry name" value="Acyl_CoA_acyltransferase"/>
</dbReference>
<evidence type="ECO:0000313" key="2">
    <source>
        <dbReference type="EMBL" id="PVY78111.1"/>
    </source>
</evidence>
<dbReference type="AlphaFoldDB" id="A0A2U1CZH9"/>
<protein>
    <submittedName>
        <fullName evidence="2">Acetyltransferase (GNAT) family protein</fullName>
    </submittedName>
</protein>
<dbReference type="InterPro" id="IPR000182">
    <property type="entry name" value="GNAT_dom"/>
</dbReference>
<dbReference type="CDD" id="cd04301">
    <property type="entry name" value="NAT_SF"/>
    <property type="match status" value="1"/>
</dbReference>
<evidence type="ECO:0000259" key="1">
    <source>
        <dbReference type="PROSITE" id="PS51186"/>
    </source>
</evidence>
<comment type="caution">
    <text evidence="2">The sequence shown here is derived from an EMBL/GenBank/DDBJ whole genome shotgun (WGS) entry which is preliminary data.</text>
</comment>
<gene>
    <name evidence="2" type="ORF">C8D92_102147</name>
</gene>
<dbReference type="EMBL" id="QEKQ01000002">
    <property type="protein sequence ID" value="PVY78111.1"/>
    <property type="molecule type" value="Genomic_DNA"/>
</dbReference>
<accession>A0A2U1CZH9</accession>
<keyword evidence="2" id="KW-0808">Transferase</keyword>
<organism evidence="2 3">
    <name type="scientific">Tamilnaduibacter salinus</name>
    <dbReference type="NCBI Taxonomy" id="1484056"/>
    <lineage>
        <taxon>Bacteria</taxon>
        <taxon>Pseudomonadati</taxon>
        <taxon>Pseudomonadota</taxon>
        <taxon>Gammaproteobacteria</taxon>
        <taxon>Pseudomonadales</taxon>
        <taxon>Marinobacteraceae</taxon>
        <taxon>Tamilnaduibacter</taxon>
    </lineage>
</organism>
<proteinExistence type="predicted"/>
<dbReference type="SUPFAM" id="SSF55729">
    <property type="entry name" value="Acyl-CoA N-acyltransferases (Nat)"/>
    <property type="match status" value="1"/>
</dbReference>
<sequence length="219" mass="25279">MKAEADNSVAATPEDAVVVRLDRTALNEAKSVLYHAYRQEPTFQYLFEDRRPGYDQRVRATIRELISLYFDLDQDAIGLMRDETLVAVAFVGEPDLRLDLAHRFAWRLRMILTAGFASTRRYIDYHEQIRARLPDQMVHHLPLMGVHPKYQNLGYGRLMLKAVERLCADNPRGQGLVLDTGNSRYLPFYESLGFESLGEIQLGSLREFLLYRENLSPID</sequence>
<dbReference type="OrthoDB" id="6195612at2"/>
<feature type="domain" description="N-acetyltransferase" evidence="1">
    <location>
        <begin position="32"/>
        <end position="216"/>
    </location>
</feature>
<dbReference type="Proteomes" id="UP000245887">
    <property type="component" value="Unassembled WGS sequence"/>
</dbReference>
<reference evidence="2 3" key="1">
    <citation type="submission" date="2018-04" db="EMBL/GenBank/DDBJ databases">
        <title>Genomic Encyclopedia of Type Strains, Phase IV (KMG-IV): sequencing the most valuable type-strain genomes for metagenomic binning, comparative biology and taxonomic classification.</title>
        <authorList>
            <person name="Goeker M."/>
        </authorList>
    </citation>
    <scope>NUCLEOTIDE SEQUENCE [LARGE SCALE GENOMIC DNA]</scope>
    <source>
        <strain evidence="2 3">DSM 28688</strain>
    </source>
</reference>
<dbReference type="Pfam" id="PF13508">
    <property type="entry name" value="Acetyltransf_7"/>
    <property type="match status" value="1"/>
</dbReference>
<dbReference type="GO" id="GO:0016747">
    <property type="term" value="F:acyltransferase activity, transferring groups other than amino-acyl groups"/>
    <property type="evidence" value="ECO:0007669"/>
    <property type="project" value="InterPro"/>
</dbReference>
<dbReference type="PROSITE" id="PS51186">
    <property type="entry name" value="GNAT"/>
    <property type="match status" value="1"/>
</dbReference>
<evidence type="ECO:0000313" key="3">
    <source>
        <dbReference type="Proteomes" id="UP000245887"/>
    </source>
</evidence>
<dbReference type="Gene3D" id="3.40.630.30">
    <property type="match status" value="1"/>
</dbReference>